<accession>A0A517Q147</accession>
<reference evidence="1 2" key="1">
    <citation type="submission" date="2019-03" db="EMBL/GenBank/DDBJ databases">
        <title>Deep-cultivation of Planctomycetes and their phenomic and genomic characterization uncovers novel biology.</title>
        <authorList>
            <person name="Wiegand S."/>
            <person name="Jogler M."/>
            <person name="Boedeker C."/>
            <person name="Pinto D."/>
            <person name="Vollmers J."/>
            <person name="Rivas-Marin E."/>
            <person name="Kohn T."/>
            <person name="Peeters S.H."/>
            <person name="Heuer A."/>
            <person name="Rast P."/>
            <person name="Oberbeckmann S."/>
            <person name="Bunk B."/>
            <person name="Jeske O."/>
            <person name="Meyerdierks A."/>
            <person name="Storesund J.E."/>
            <person name="Kallscheuer N."/>
            <person name="Luecker S."/>
            <person name="Lage O.M."/>
            <person name="Pohl T."/>
            <person name="Merkel B.J."/>
            <person name="Hornburger P."/>
            <person name="Mueller R.-W."/>
            <person name="Bruemmer F."/>
            <person name="Labrenz M."/>
            <person name="Spormann A.M."/>
            <person name="Op den Camp H."/>
            <person name="Overmann J."/>
            <person name="Amann R."/>
            <person name="Jetten M.S.M."/>
            <person name="Mascher T."/>
            <person name="Medema M.H."/>
            <person name="Devos D.P."/>
            <person name="Kaster A.-K."/>
            <person name="Ovreas L."/>
            <person name="Rohde M."/>
            <person name="Galperin M.Y."/>
            <person name="Jogler C."/>
        </authorList>
    </citation>
    <scope>NUCLEOTIDE SEQUENCE [LARGE SCALE GENOMIC DNA]</scope>
    <source>
        <strain evidence="1 2">Enr10</strain>
    </source>
</reference>
<sequence>MNPADFAKFVQQLRSQDSQTYEDGYQSISGRVDEVLAPLIQLAESESPGQMRGRFVELIGQSETPEAIEFLAGELQSPSKKVRMWAYSGLADSESSVANAIAAKFKDENPEEEFL</sequence>
<keyword evidence="2" id="KW-1185">Reference proteome</keyword>
<evidence type="ECO:0000313" key="1">
    <source>
        <dbReference type="EMBL" id="QDT25360.1"/>
    </source>
</evidence>
<name>A0A517Q147_9PLAN</name>
<accession>A0A518A0S5</accession>
<evidence type="ECO:0000313" key="2">
    <source>
        <dbReference type="Proteomes" id="UP000315647"/>
    </source>
</evidence>
<dbReference type="EMBL" id="CP037421">
    <property type="protein sequence ID" value="QDT25360.1"/>
    <property type="molecule type" value="Genomic_DNA"/>
</dbReference>
<protein>
    <submittedName>
        <fullName evidence="1">Uncharacterized protein</fullName>
    </submittedName>
</protein>
<proteinExistence type="predicted"/>
<dbReference type="Pfam" id="PF13646">
    <property type="entry name" value="HEAT_2"/>
    <property type="match status" value="1"/>
</dbReference>
<dbReference type="Proteomes" id="UP000315647">
    <property type="component" value="Chromosome"/>
</dbReference>
<gene>
    <name evidence="1" type="ORF">Enr10x_06550</name>
</gene>
<dbReference type="RefSeq" id="WP_145103930.1">
    <property type="nucleotide sequence ID" value="NZ_CP036277.1"/>
</dbReference>
<dbReference type="AlphaFoldDB" id="A0A517Q147"/>
<dbReference type="Gene3D" id="1.25.10.10">
    <property type="entry name" value="Leucine-rich Repeat Variant"/>
    <property type="match status" value="1"/>
</dbReference>
<dbReference type="InterPro" id="IPR016024">
    <property type="entry name" value="ARM-type_fold"/>
</dbReference>
<organism evidence="1 2">
    <name type="scientific">Gimesia panareensis</name>
    <dbReference type="NCBI Taxonomy" id="2527978"/>
    <lineage>
        <taxon>Bacteria</taxon>
        <taxon>Pseudomonadati</taxon>
        <taxon>Planctomycetota</taxon>
        <taxon>Planctomycetia</taxon>
        <taxon>Planctomycetales</taxon>
        <taxon>Planctomycetaceae</taxon>
        <taxon>Gimesia</taxon>
    </lineage>
</organism>
<dbReference type="InterPro" id="IPR011989">
    <property type="entry name" value="ARM-like"/>
</dbReference>
<dbReference type="SUPFAM" id="SSF48371">
    <property type="entry name" value="ARM repeat"/>
    <property type="match status" value="1"/>
</dbReference>